<dbReference type="InterPro" id="IPR050238">
    <property type="entry name" value="DNA_Rep/Repair_Clamp_Loader"/>
</dbReference>
<name>A0AAN2C8P4_UNVUL</name>
<dbReference type="Pfam" id="PF13177">
    <property type="entry name" value="DNA_pol3_delta2"/>
    <property type="match status" value="1"/>
</dbReference>
<accession>A0AAN2C8P4</accession>
<feature type="compositionally biased region" description="Polar residues" evidence="12">
    <location>
        <begin position="522"/>
        <end position="531"/>
    </location>
</feature>
<dbReference type="InterPro" id="IPR027417">
    <property type="entry name" value="P-loop_NTPase"/>
</dbReference>
<dbReference type="Pfam" id="PF12169">
    <property type="entry name" value="DNA_pol3_gamma3"/>
    <property type="match status" value="1"/>
</dbReference>
<dbReference type="FunFam" id="3.40.50.300:FF:000014">
    <property type="entry name" value="DNA polymerase III subunit gamma/tau"/>
    <property type="match status" value="1"/>
</dbReference>
<reference evidence="14 15" key="1">
    <citation type="journal article" date="2022" name="ISME Commun">
        <title>Vulcanimicrobium alpinus gen. nov. sp. nov., the first cultivated representative of the candidate phylum 'Eremiobacterota', is a metabolically versatile aerobic anoxygenic phototroph.</title>
        <authorList>
            <person name="Yabe S."/>
            <person name="Muto K."/>
            <person name="Abe K."/>
            <person name="Yokota A."/>
            <person name="Staudigel H."/>
            <person name="Tebo B.M."/>
        </authorList>
    </citation>
    <scope>NUCLEOTIDE SEQUENCE [LARGE SCALE GENOMIC DNA]</scope>
    <source>
        <strain evidence="14 15">WC8-2</strain>
    </source>
</reference>
<keyword evidence="9 11" id="KW-0239">DNA-directed DNA polymerase</keyword>
<feature type="compositionally biased region" description="Pro residues" evidence="12">
    <location>
        <begin position="407"/>
        <end position="429"/>
    </location>
</feature>
<evidence type="ECO:0000256" key="4">
    <source>
        <dbReference type="ARBA" id="ARBA00022705"/>
    </source>
</evidence>
<keyword evidence="5" id="KW-0479">Metal-binding</keyword>
<evidence type="ECO:0000256" key="3">
    <source>
        <dbReference type="ARBA" id="ARBA00022695"/>
    </source>
</evidence>
<comment type="function">
    <text evidence="11">DNA polymerase III is a complex, multichain enzyme responsible for most of the replicative synthesis in bacteria. This DNA polymerase also exhibits 3' to 5' exonuclease activity.</text>
</comment>
<dbReference type="InterPro" id="IPR008921">
    <property type="entry name" value="DNA_pol3_clamp-load_cplx_C"/>
</dbReference>
<keyword evidence="4 11" id="KW-0235">DNA replication</keyword>
<dbReference type="PANTHER" id="PTHR11669">
    <property type="entry name" value="REPLICATION FACTOR C / DNA POLYMERASE III GAMMA-TAU SUBUNIT"/>
    <property type="match status" value="1"/>
</dbReference>
<evidence type="ECO:0000256" key="2">
    <source>
        <dbReference type="ARBA" id="ARBA00022679"/>
    </source>
</evidence>
<evidence type="ECO:0000256" key="5">
    <source>
        <dbReference type="ARBA" id="ARBA00022723"/>
    </source>
</evidence>
<dbReference type="PANTHER" id="PTHR11669:SF0">
    <property type="entry name" value="PROTEIN STICHEL-LIKE 2"/>
    <property type="match status" value="1"/>
</dbReference>
<dbReference type="NCBIfam" id="NF004046">
    <property type="entry name" value="PRK05563.1"/>
    <property type="match status" value="1"/>
</dbReference>
<feature type="region of interest" description="Disordered" evidence="12">
    <location>
        <begin position="377"/>
        <end position="435"/>
    </location>
</feature>
<evidence type="ECO:0000256" key="12">
    <source>
        <dbReference type="SAM" id="MobiDB-lite"/>
    </source>
</evidence>
<dbReference type="InterPro" id="IPR045085">
    <property type="entry name" value="HLD_clamp_pol_III_gamma_tau"/>
</dbReference>
<dbReference type="Proteomes" id="UP001317532">
    <property type="component" value="Chromosome"/>
</dbReference>
<evidence type="ECO:0000256" key="1">
    <source>
        <dbReference type="ARBA" id="ARBA00006360"/>
    </source>
</evidence>
<organism evidence="14 15">
    <name type="scientific">Vulcanimicrobium alpinum</name>
    <dbReference type="NCBI Taxonomy" id="3016050"/>
    <lineage>
        <taxon>Bacteria</taxon>
        <taxon>Bacillati</taxon>
        <taxon>Vulcanimicrobiota</taxon>
        <taxon>Vulcanimicrobiia</taxon>
        <taxon>Vulcanimicrobiales</taxon>
        <taxon>Vulcanimicrobiaceae</taxon>
        <taxon>Vulcanimicrobium</taxon>
    </lineage>
</organism>
<dbReference type="Gene3D" id="1.20.272.10">
    <property type="match status" value="1"/>
</dbReference>
<evidence type="ECO:0000259" key="13">
    <source>
        <dbReference type="SMART" id="SM00382"/>
    </source>
</evidence>
<dbReference type="GO" id="GO:0046872">
    <property type="term" value="F:metal ion binding"/>
    <property type="evidence" value="ECO:0007669"/>
    <property type="project" value="UniProtKB-KW"/>
</dbReference>
<protein>
    <recommendedName>
        <fullName evidence="11">DNA polymerase III subunit gamma/tau</fullName>
        <ecNumber evidence="11">2.7.7.7</ecNumber>
    </recommendedName>
</protein>
<keyword evidence="8 11" id="KW-0067">ATP-binding</keyword>
<dbReference type="NCBIfam" id="TIGR02397">
    <property type="entry name" value="dnaX_nterm"/>
    <property type="match status" value="1"/>
</dbReference>
<keyword evidence="3 11" id="KW-0548">Nucleotidyltransferase</keyword>
<dbReference type="RefSeq" id="WP_317995845.1">
    <property type="nucleotide sequence ID" value="NZ_AP025523.1"/>
</dbReference>
<evidence type="ECO:0000256" key="8">
    <source>
        <dbReference type="ARBA" id="ARBA00022840"/>
    </source>
</evidence>
<feature type="domain" description="AAA+ ATPase" evidence="13">
    <location>
        <begin position="34"/>
        <end position="176"/>
    </location>
</feature>
<dbReference type="GO" id="GO:0006261">
    <property type="term" value="P:DNA-templated DNA replication"/>
    <property type="evidence" value="ECO:0007669"/>
    <property type="project" value="TreeGrafter"/>
</dbReference>
<feature type="region of interest" description="Disordered" evidence="12">
    <location>
        <begin position="521"/>
        <end position="543"/>
    </location>
</feature>
<comment type="subunit">
    <text evidence="11">DNA polymerase III contains a core (composed of alpha, epsilon and theta chains) that associates with a tau subunit. This core dimerizes to form the POLIII' complex. PolIII' associates with the gamma complex (composed of gamma, delta, delta', psi and chi chains) and with the beta chain to form the complete DNA polymerase III complex.</text>
</comment>
<sequence>MSLYRTWRPRTFADLVGQDAVVKTLTTALETGRLAHAYLFSGPRGSGKTSAAKILARCIECVNGPTAHPDNTCENCRAILDGTALDVLEIDAASNRGIDEIRALRDAVKFAPSTMRSKVYIIDEAHMLTKEGANAFLKTLEEPPEWAVFVLATTAPEALPPTILSRCQRYAFRRIAIPTMIARMREIADAEGIAIADAALGAIAYRADGGLRDALTMLEQVAAFAGGPVDAEVVDAAFGQTGREFARALRDAALDGDAAAALRIVDDASDGGADMAGLIRSTIAEFRHLLVARVNPELLARDLAEDDAAAARSRAAATPQARLVRALRLLGEALAAARSSGNARLEIESALLRFILQGEDPTLDALAARVAALESGAPGLPHSAAERAPAPPPRAEPAPVRTTVANPPSPPAAAAVPQPPAAVPHPPAPEQAVPQPAVPAMDLSLQKLRTLWQSIRTRAEGEKSSLRAGLSRAAVAALDGDTLTLNAPDAIAADMLKRDLPTVKKAIADVTGRALEVRVALNQASPPSATGDSGGDDEAEHDDLMRYALEKLP</sequence>
<dbReference type="KEGG" id="vab:WPS_00280"/>
<dbReference type="GO" id="GO:0003887">
    <property type="term" value="F:DNA-directed DNA polymerase activity"/>
    <property type="evidence" value="ECO:0007669"/>
    <property type="project" value="UniProtKB-KW"/>
</dbReference>
<keyword evidence="6 11" id="KW-0547">Nucleotide-binding</keyword>
<dbReference type="Pfam" id="PF22608">
    <property type="entry name" value="DNAX_ATPase_lid"/>
    <property type="match status" value="1"/>
</dbReference>
<dbReference type="EC" id="2.7.7.7" evidence="11"/>
<dbReference type="InterPro" id="IPR012763">
    <property type="entry name" value="DNA_pol_III_sug/sutau_N"/>
</dbReference>
<comment type="catalytic activity">
    <reaction evidence="10 11">
        <text>DNA(n) + a 2'-deoxyribonucleoside 5'-triphosphate = DNA(n+1) + diphosphate</text>
        <dbReference type="Rhea" id="RHEA:22508"/>
        <dbReference type="Rhea" id="RHEA-COMP:17339"/>
        <dbReference type="Rhea" id="RHEA-COMP:17340"/>
        <dbReference type="ChEBI" id="CHEBI:33019"/>
        <dbReference type="ChEBI" id="CHEBI:61560"/>
        <dbReference type="ChEBI" id="CHEBI:173112"/>
        <dbReference type="EC" id="2.7.7.7"/>
    </reaction>
</comment>
<dbReference type="CDD" id="cd00009">
    <property type="entry name" value="AAA"/>
    <property type="match status" value="1"/>
</dbReference>
<keyword evidence="2 11" id="KW-0808">Transferase</keyword>
<dbReference type="CDD" id="cd18137">
    <property type="entry name" value="HLD_clamp_pol_III_gamma_tau"/>
    <property type="match status" value="1"/>
</dbReference>
<evidence type="ECO:0000256" key="10">
    <source>
        <dbReference type="ARBA" id="ARBA00049244"/>
    </source>
</evidence>
<proteinExistence type="inferred from homology"/>
<evidence type="ECO:0000256" key="9">
    <source>
        <dbReference type="ARBA" id="ARBA00022932"/>
    </source>
</evidence>
<dbReference type="InterPro" id="IPR003593">
    <property type="entry name" value="AAA+_ATPase"/>
</dbReference>
<dbReference type="GO" id="GO:0005524">
    <property type="term" value="F:ATP binding"/>
    <property type="evidence" value="ECO:0007669"/>
    <property type="project" value="UniProtKB-KW"/>
</dbReference>
<evidence type="ECO:0000256" key="11">
    <source>
        <dbReference type="RuleBase" id="RU364063"/>
    </source>
</evidence>
<evidence type="ECO:0000313" key="14">
    <source>
        <dbReference type="EMBL" id="BDE04752.1"/>
    </source>
</evidence>
<dbReference type="Gene3D" id="3.40.50.300">
    <property type="entry name" value="P-loop containing nucleotide triphosphate hydrolases"/>
    <property type="match status" value="1"/>
</dbReference>
<dbReference type="SUPFAM" id="SSF52540">
    <property type="entry name" value="P-loop containing nucleoside triphosphate hydrolases"/>
    <property type="match status" value="1"/>
</dbReference>
<evidence type="ECO:0000256" key="7">
    <source>
        <dbReference type="ARBA" id="ARBA00022833"/>
    </source>
</evidence>
<evidence type="ECO:0000313" key="15">
    <source>
        <dbReference type="Proteomes" id="UP001317532"/>
    </source>
</evidence>
<dbReference type="Gene3D" id="1.10.8.60">
    <property type="match status" value="1"/>
</dbReference>
<dbReference type="SMART" id="SM00382">
    <property type="entry name" value="AAA"/>
    <property type="match status" value="1"/>
</dbReference>
<dbReference type="InterPro" id="IPR022754">
    <property type="entry name" value="DNA_pol_III_gamma-3"/>
</dbReference>
<dbReference type="GO" id="GO:0009360">
    <property type="term" value="C:DNA polymerase III complex"/>
    <property type="evidence" value="ECO:0007669"/>
    <property type="project" value="InterPro"/>
</dbReference>
<evidence type="ECO:0000256" key="6">
    <source>
        <dbReference type="ARBA" id="ARBA00022741"/>
    </source>
</evidence>
<comment type="similarity">
    <text evidence="1 11">Belongs to the DnaX/STICHEL family.</text>
</comment>
<dbReference type="SUPFAM" id="SSF48019">
    <property type="entry name" value="post-AAA+ oligomerization domain-like"/>
    <property type="match status" value="1"/>
</dbReference>
<keyword evidence="15" id="KW-1185">Reference proteome</keyword>
<dbReference type="GO" id="GO:0003677">
    <property type="term" value="F:DNA binding"/>
    <property type="evidence" value="ECO:0007669"/>
    <property type="project" value="InterPro"/>
</dbReference>
<dbReference type="EMBL" id="AP025523">
    <property type="protein sequence ID" value="BDE04752.1"/>
    <property type="molecule type" value="Genomic_DNA"/>
</dbReference>
<dbReference type="AlphaFoldDB" id="A0AAN2C8P4"/>
<keyword evidence="7" id="KW-0862">Zinc</keyword>
<gene>
    <name evidence="11" type="primary">dnaX</name>
    <name evidence="14" type="ORF">WPS_00280</name>
</gene>